<dbReference type="AlphaFoldDB" id="A0A9N9L1M9"/>
<dbReference type="OrthoDB" id="9936937at2759"/>
<sequence length="237" mass="25654">MSGSPEAAGDSDIFQKLDSYDWENDKQFQGGLTAILGPNPAPSQVQDLTIRAQCFYLARKEKTTIDFDSYKAYLINKYPERFSQASLSNSLSTSNMSIPAGNSSASASQNDTSSSSTQAVNSSETPQTEETTTSHSTHPVELPPAQDQSAPYPPTFAEIVELISSGAPIPGIRDIPCVPAPHLASNSSLPRRRKPWETDIPEEVILNGPGEGMFGDHRDNYIVQEYPEEETPAAATT</sequence>
<evidence type="ECO:0000313" key="4">
    <source>
        <dbReference type="EMBL" id="CAG8957459.1"/>
    </source>
</evidence>
<protein>
    <submittedName>
        <fullName evidence="4">Uncharacterized protein</fullName>
    </submittedName>
</protein>
<dbReference type="Pfam" id="PF17733">
    <property type="entry name" value="KPWE_dom"/>
    <property type="match status" value="1"/>
</dbReference>
<gene>
    <name evidence="4" type="ORF">HYFRA_00011440</name>
</gene>
<name>A0A9N9L1M9_9HELO</name>
<evidence type="ECO:0000256" key="1">
    <source>
        <dbReference type="SAM" id="MobiDB-lite"/>
    </source>
</evidence>
<evidence type="ECO:0000259" key="2">
    <source>
        <dbReference type="Pfam" id="PF17733"/>
    </source>
</evidence>
<accession>A0A9N9L1M9</accession>
<dbReference type="Pfam" id="PF25871">
    <property type="entry name" value="HTH_76"/>
    <property type="match status" value="1"/>
</dbReference>
<feature type="compositionally biased region" description="Low complexity" evidence="1">
    <location>
        <begin position="91"/>
        <end position="140"/>
    </location>
</feature>
<dbReference type="InterPro" id="IPR058841">
    <property type="entry name" value="HTH_76"/>
</dbReference>
<proteinExistence type="predicted"/>
<dbReference type="InterPro" id="IPR040554">
    <property type="entry name" value="KPWE_PEX14_dom"/>
</dbReference>
<evidence type="ECO:0000313" key="5">
    <source>
        <dbReference type="Proteomes" id="UP000696280"/>
    </source>
</evidence>
<feature type="domain" description="PEX14-like helix-turn-helix" evidence="3">
    <location>
        <begin position="12"/>
        <end position="75"/>
    </location>
</feature>
<evidence type="ECO:0000259" key="3">
    <source>
        <dbReference type="Pfam" id="PF25871"/>
    </source>
</evidence>
<feature type="domain" description="Peroxisomal membrane protein PEX14-like KPWE" evidence="2">
    <location>
        <begin position="151"/>
        <end position="198"/>
    </location>
</feature>
<dbReference type="PANTHER" id="PTHR36855">
    <property type="entry name" value="CHROMOSOME 10, WHOLE GENOME SHOTGUN SEQUENCE"/>
    <property type="match status" value="1"/>
</dbReference>
<comment type="caution">
    <text evidence="4">The sequence shown here is derived from an EMBL/GenBank/DDBJ whole genome shotgun (WGS) entry which is preliminary data.</text>
</comment>
<keyword evidence="5" id="KW-1185">Reference proteome</keyword>
<feature type="region of interest" description="Disordered" evidence="1">
    <location>
        <begin position="91"/>
        <end position="152"/>
    </location>
</feature>
<organism evidence="4 5">
    <name type="scientific">Hymenoscyphus fraxineus</name>
    <dbReference type="NCBI Taxonomy" id="746836"/>
    <lineage>
        <taxon>Eukaryota</taxon>
        <taxon>Fungi</taxon>
        <taxon>Dikarya</taxon>
        <taxon>Ascomycota</taxon>
        <taxon>Pezizomycotina</taxon>
        <taxon>Leotiomycetes</taxon>
        <taxon>Helotiales</taxon>
        <taxon>Helotiaceae</taxon>
        <taxon>Hymenoscyphus</taxon>
    </lineage>
</organism>
<dbReference type="PANTHER" id="PTHR36855:SF1">
    <property type="entry name" value="PEROXISOME MEMBRANE ANCHOR PROTEIN PEX14P N-TERMINAL DOMAIN-CONTAINING PROTEIN"/>
    <property type="match status" value="1"/>
</dbReference>
<dbReference type="Proteomes" id="UP000696280">
    <property type="component" value="Unassembled WGS sequence"/>
</dbReference>
<dbReference type="EMBL" id="CAJVRL010000079">
    <property type="protein sequence ID" value="CAG8957459.1"/>
    <property type="molecule type" value="Genomic_DNA"/>
</dbReference>
<reference evidence="4" key="1">
    <citation type="submission" date="2021-07" db="EMBL/GenBank/DDBJ databases">
        <authorList>
            <person name="Durling M."/>
        </authorList>
    </citation>
    <scope>NUCLEOTIDE SEQUENCE</scope>
</reference>